<dbReference type="Gene3D" id="2.40.110.10">
    <property type="entry name" value="Butyryl-CoA Dehydrogenase, subunit A, domain 2"/>
    <property type="match status" value="1"/>
</dbReference>
<dbReference type="Gene3D" id="1.10.540.10">
    <property type="entry name" value="Acyl-CoA dehydrogenase/oxidase, N-terminal domain"/>
    <property type="match status" value="1"/>
</dbReference>
<dbReference type="InterPro" id="IPR046373">
    <property type="entry name" value="Acyl-CoA_Oxase/DH_mid-dom_sf"/>
</dbReference>
<dbReference type="SUPFAM" id="SSF56645">
    <property type="entry name" value="Acyl-CoA dehydrogenase NM domain-like"/>
    <property type="match status" value="1"/>
</dbReference>
<dbReference type="GO" id="GO:0008470">
    <property type="term" value="F:3-methylbutanoyl-CoA dehydrogenase activity"/>
    <property type="evidence" value="ECO:0007669"/>
    <property type="project" value="TreeGrafter"/>
</dbReference>
<dbReference type="Proteomes" id="UP000199629">
    <property type="component" value="Unassembled WGS sequence"/>
</dbReference>
<evidence type="ECO:0000259" key="3">
    <source>
        <dbReference type="Pfam" id="PF08028"/>
    </source>
</evidence>
<dbReference type="InterPro" id="IPR037069">
    <property type="entry name" value="AcylCoA_DH/ox_N_sf"/>
</dbReference>
<name>A0A1C4W0H0_9ACTN</name>
<dbReference type="Pfam" id="PF08028">
    <property type="entry name" value="Acyl-CoA_dh_2"/>
    <property type="match status" value="1"/>
</dbReference>
<evidence type="ECO:0000313" key="5">
    <source>
        <dbReference type="Proteomes" id="UP000199629"/>
    </source>
</evidence>
<feature type="domain" description="Acyl-CoA dehydrogenase C-terminal" evidence="3">
    <location>
        <begin position="244"/>
        <end position="373"/>
    </location>
</feature>
<evidence type="ECO:0000259" key="2">
    <source>
        <dbReference type="Pfam" id="PF02771"/>
    </source>
</evidence>
<sequence>MVLATGVPTREELVRRAAAAAPALRERAEWTEQNRRLPEETIEALAEAGVFKLRVPVRYGGYEADTRTLVDVAAELARGDGATAWVASVYWIPTWMTCLFPDEVQDEVFATPDVRICGTLSPSATATRADGGIVVNGRWGFVSGALHSQWQEIIAVQVDAEGGPMPVMALVPMSDLTIVDDWHTAGLRGTGSVSTVADNLFVPAARVLPLGAVLQQQSASRRNADAAIYRPPLLPVASASSVGSVVGLAQAAFDIFTERLPGRKITYTGYDAQAEAPVTHLQVADAVQRIEEARHHAHRLTDLVDGKANDAGEWSLEERARARAALGAACRRAREAVRILADASGGSSVYDSVPMQRVLRDVQSVNLHALMNPDTNAELYGRVLCGLEPNTLYL</sequence>
<dbReference type="RefSeq" id="WP_208602705.1">
    <property type="nucleotide sequence ID" value="NZ_FMCS01000003.1"/>
</dbReference>
<dbReference type="InterPro" id="IPR036250">
    <property type="entry name" value="AcylCo_DH-like_C"/>
</dbReference>
<dbReference type="Pfam" id="PF02771">
    <property type="entry name" value="Acyl-CoA_dh_N"/>
    <property type="match status" value="1"/>
</dbReference>
<protein>
    <submittedName>
        <fullName evidence="4">Acyl-CoA dehydrogenase</fullName>
    </submittedName>
</protein>
<proteinExistence type="predicted"/>
<dbReference type="Gene3D" id="1.20.140.10">
    <property type="entry name" value="Butyryl-CoA Dehydrogenase, subunit A, domain 3"/>
    <property type="match status" value="1"/>
</dbReference>
<keyword evidence="1" id="KW-0560">Oxidoreductase</keyword>
<dbReference type="PANTHER" id="PTHR43884:SF12">
    <property type="entry name" value="ISOVALERYL-COA DEHYDROGENASE, MITOCHONDRIAL-RELATED"/>
    <property type="match status" value="1"/>
</dbReference>
<evidence type="ECO:0000313" key="4">
    <source>
        <dbReference type="EMBL" id="SCE89733.1"/>
    </source>
</evidence>
<dbReference type="EMBL" id="FMCS01000003">
    <property type="protein sequence ID" value="SCE89733.1"/>
    <property type="molecule type" value="Genomic_DNA"/>
</dbReference>
<dbReference type="GO" id="GO:0050660">
    <property type="term" value="F:flavin adenine dinucleotide binding"/>
    <property type="evidence" value="ECO:0007669"/>
    <property type="project" value="InterPro"/>
</dbReference>
<dbReference type="GO" id="GO:0006552">
    <property type="term" value="P:L-leucine catabolic process"/>
    <property type="evidence" value="ECO:0007669"/>
    <property type="project" value="TreeGrafter"/>
</dbReference>
<dbReference type="InterPro" id="IPR013786">
    <property type="entry name" value="AcylCoA_DH/ox_N"/>
</dbReference>
<feature type="domain" description="Acyl-CoA dehydrogenase/oxidase N-terminal" evidence="2">
    <location>
        <begin position="24"/>
        <end position="89"/>
    </location>
</feature>
<dbReference type="PANTHER" id="PTHR43884">
    <property type="entry name" value="ACYL-COA DEHYDROGENASE"/>
    <property type="match status" value="1"/>
</dbReference>
<dbReference type="PIRSF" id="PIRSF016578">
    <property type="entry name" value="HsaA"/>
    <property type="match status" value="1"/>
</dbReference>
<dbReference type="InterPro" id="IPR009100">
    <property type="entry name" value="AcylCoA_DH/oxidase_NM_dom_sf"/>
</dbReference>
<dbReference type="AlphaFoldDB" id="A0A1C4W0H0"/>
<accession>A0A1C4W0H0</accession>
<evidence type="ECO:0000256" key="1">
    <source>
        <dbReference type="ARBA" id="ARBA00023002"/>
    </source>
</evidence>
<dbReference type="SUPFAM" id="SSF47203">
    <property type="entry name" value="Acyl-CoA dehydrogenase C-terminal domain-like"/>
    <property type="match status" value="1"/>
</dbReference>
<keyword evidence="5" id="KW-1185">Reference proteome</keyword>
<gene>
    <name evidence="4" type="ORF">GA0070214_10393</name>
</gene>
<dbReference type="InterPro" id="IPR013107">
    <property type="entry name" value="Acyl-CoA_DH_C"/>
</dbReference>
<organism evidence="4 5">
    <name type="scientific">Micromonospora chaiyaphumensis</name>
    <dbReference type="NCBI Taxonomy" id="307119"/>
    <lineage>
        <taxon>Bacteria</taxon>
        <taxon>Bacillati</taxon>
        <taxon>Actinomycetota</taxon>
        <taxon>Actinomycetes</taxon>
        <taxon>Micromonosporales</taxon>
        <taxon>Micromonosporaceae</taxon>
        <taxon>Micromonospora</taxon>
    </lineage>
</organism>
<reference evidence="5" key="1">
    <citation type="submission" date="2016-06" db="EMBL/GenBank/DDBJ databases">
        <authorList>
            <person name="Varghese N."/>
            <person name="Submissions Spin"/>
        </authorList>
    </citation>
    <scope>NUCLEOTIDE SEQUENCE [LARGE SCALE GENOMIC DNA]</scope>
    <source>
        <strain evidence="5">DSM 45246</strain>
    </source>
</reference>